<dbReference type="PANTHER" id="PTHR12461:SF98">
    <property type="entry name" value="CUPIN-LIKE DOMAIN-CONTAINING PROTEIN"/>
    <property type="match status" value="1"/>
</dbReference>
<sequence>MVAMVSGAKRYVLAPPNQCAKLGVVTSKYHPTYRHSVLNFGHLNLLDDPNIKSMPEGERRWLEIASNSLAVETVLKAGEVLYIPSHWFHYITSLQKSAQCNTRSGFPEKSNPVFGGKEEVEKCMGEDA</sequence>
<dbReference type="Gene3D" id="2.60.120.10">
    <property type="entry name" value="Jelly Rolls"/>
    <property type="match status" value="1"/>
</dbReference>
<feature type="domain" description="JmjC" evidence="1">
    <location>
        <begin position="1"/>
        <end position="123"/>
    </location>
</feature>
<evidence type="ECO:0000313" key="2">
    <source>
        <dbReference type="EMBL" id="CAD9357633.1"/>
    </source>
</evidence>
<dbReference type="InterPro" id="IPR041667">
    <property type="entry name" value="Cupin_8"/>
</dbReference>
<name>A0A7S2A4C8_9STRA</name>
<dbReference type="EMBL" id="HBGN01039224">
    <property type="protein sequence ID" value="CAD9357633.1"/>
    <property type="molecule type" value="Transcribed_RNA"/>
</dbReference>
<proteinExistence type="predicted"/>
<evidence type="ECO:0000259" key="1">
    <source>
        <dbReference type="PROSITE" id="PS51184"/>
    </source>
</evidence>
<dbReference type="PANTHER" id="PTHR12461">
    <property type="entry name" value="HYPOXIA-INDUCIBLE FACTOR 1 ALPHA INHIBITOR-RELATED"/>
    <property type="match status" value="1"/>
</dbReference>
<dbReference type="PROSITE" id="PS51184">
    <property type="entry name" value="JMJC"/>
    <property type="match status" value="1"/>
</dbReference>
<reference evidence="2" key="1">
    <citation type="submission" date="2021-01" db="EMBL/GenBank/DDBJ databases">
        <authorList>
            <person name="Corre E."/>
            <person name="Pelletier E."/>
            <person name="Niang G."/>
            <person name="Scheremetjew M."/>
            <person name="Finn R."/>
            <person name="Kale V."/>
            <person name="Holt S."/>
            <person name="Cochrane G."/>
            <person name="Meng A."/>
            <person name="Brown T."/>
            <person name="Cohen L."/>
        </authorList>
    </citation>
    <scope>NUCLEOTIDE SEQUENCE</scope>
    <source>
        <strain evidence="2">Pop2</strain>
    </source>
</reference>
<dbReference type="InterPro" id="IPR003347">
    <property type="entry name" value="JmjC_dom"/>
</dbReference>
<dbReference type="Pfam" id="PF13621">
    <property type="entry name" value="Cupin_8"/>
    <property type="match status" value="1"/>
</dbReference>
<gene>
    <name evidence="2" type="ORF">DBRI1063_LOCUS25098</name>
</gene>
<organism evidence="2">
    <name type="scientific">Ditylum brightwellii</name>
    <dbReference type="NCBI Taxonomy" id="49249"/>
    <lineage>
        <taxon>Eukaryota</taxon>
        <taxon>Sar</taxon>
        <taxon>Stramenopiles</taxon>
        <taxon>Ochrophyta</taxon>
        <taxon>Bacillariophyta</taxon>
        <taxon>Mediophyceae</taxon>
        <taxon>Lithodesmiophycidae</taxon>
        <taxon>Lithodesmiales</taxon>
        <taxon>Lithodesmiaceae</taxon>
        <taxon>Ditylum</taxon>
    </lineage>
</organism>
<protein>
    <recommendedName>
        <fullName evidence="1">JmjC domain-containing protein</fullName>
    </recommendedName>
</protein>
<dbReference type="AlphaFoldDB" id="A0A7S2A4C8"/>
<accession>A0A7S2A4C8</accession>
<dbReference type="InterPro" id="IPR014710">
    <property type="entry name" value="RmlC-like_jellyroll"/>
</dbReference>
<dbReference type="SUPFAM" id="SSF51197">
    <property type="entry name" value="Clavaminate synthase-like"/>
    <property type="match status" value="1"/>
</dbReference>